<keyword evidence="3" id="KW-1185">Reference proteome</keyword>
<accession>A0A7J8CZ91</accession>
<protein>
    <submittedName>
        <fullName evidence="2">Uncharacterized protein</fullName>
    </submittedName>
</protein>
<comment type="caution">
    <text evidence="2">The sequence shown here is derived from an EMBL/GenBank/DDBJ whole genome shotgun (WGS) entry which is preliminary data.</text>
</comment>
<reference evidence="2 3" key="1">
    <citation type="journal article" date="2020" name="Nature">
        <title>Six reference-quality genomes reveal evolution of bat adaptations.</title>
        <authorList>
            <person name="Jebb D."/>
            <person name="Huang Z."/>
            <person name="Pippel M."/>
            <person name="Hughes G.M."/>
            <person name="Lavrichenko K."/>
            <person name="Devanna P."/>
            <person name="Winkler S."/>
            <person name="Jermiin L.S."/>
            <person name="Skirmuntt E.C."/>
            <person name="Katzourakis A."/>
            <person name="Burkitt-Gray L."/>
            <person name="Ray D.A."/>
            <person name="Sullivan K.A.M."/>
            <person name="Roscito J.G."/>
            <person name="Kirilenko B.M."/>
            <person name="Davalos L.M."/>
            <person name="Corthals A.P."/>
            <person name="Power M.L."/>
            <person name="Jones G."/>
            <person name="Ransome R.D."/>
            <person name="Dechmann D.K.N."/>
            <person name="Locatelli A.G."/>
            <person name="Puechmaille S.J."/>
            <person name="Fedrigo O."/>
            <person name="Jarvis E.D."/>
            <person name="Hiller M."/>
            <person name="Vernes S.C."/>
            <person name="Myers E.W."/>
            <person name="Teeling E.C."/>
        </authorList>
    </citation>
    <scope>NUCLEOTIDE SEQUENCE [LARGE SCALE GENOMIC DNA]</scope>
    <source>
        <strain evidence="2">MMolMol1</strain>
        <tissue evidence="2">Muscle</tissue>
    </source>
</reference>
<dbReference type="Proteomes" id="UP000550707">
    <property type="component" value="Unassembled WGS sequence"/>
</dbReference>
<organism evidence="2 3">
    <name type="scientific">Molossus molossus</name>
    <name type="common">Pallas' mastiff bat</name>
    <name type="synonym">Vespertilio molossus</name>
    <dbReference type="NCBI Taxonomy" id="27622"/>
    <lineage>
        <taxon>Eukaryota</taxon>
        <taxon>Metazoa</taxon>
        <taxon>Chordata</taxon>
        <taxon>Craniata</taxon>
        <taxon>Vertebrata</taxon>
        <taxon>Euteleostomi</taxon>
        <taxon>Mammalia</taxon>
        <taxon>Eutheria</taxon>
        <taxon>Laurasiatheria</taxon>
        <taxon>Chiroptera</taxon>
        <taxon>Yangochiroptera</taxon>
        <taxon>Molossidae</taxon>
        <taxon>Molossus</taxon>
    </lineage>
</organism>
<gene>
    <name evidence="2" type="ORF">HJG59_009547</name>
</gene>
<dbReference type="EMBL" id="JACASF010000019">
    <property type="protein sequence ID" value="KAF6416304.1"/>
    <property type="molecule type" value="Genomic_DNA"/>
</dbReference>
<proteinExistence type="predicted"/>
<evidence type="ECO:0000313" key="2">
    <source>
        <dbReference type="EMBL" id="KAF6416304.1"/>
    </source>
</evidence>
<name>A0A7J8CZ91_MOLMO</name>
<dbReference type="AlphaFoldDB" id="A0A7J8CZ91"/>
<feature type="region of interest" description="Disordered" evidence="1">
    <location>
        <begin position="85"/>
        <end position="110"/>
    </location>
</feature>
<evidence type="ECO:0000313" key="3">
    <source>
        <dbReference type="Proteomes" id="UP000550707"/>
    </source>
</evidence>
<evidence type="ECO:0000256" key="1">
    <source>
        <dbReference type="SAM" id="MobiDB-lite"/>
    </source>
</evidence>
<dbReference type="InParanoid" id="A0A7J8CZ91"/>
<sequence length="182" mass="19491">MATSLSHRLPGISPPRWFRRQSQNHTLFPLHHGKFLEGRYLWRGDLPSLSHLRSQSSGSWWPFASPRIAVSHSCSVAGPLSPPVPARGQPGSTPGRGKCGVTNCSSSASGGQSYGSLLPLTRRLSISPMTSVLRSLVSHQLPGNPHSLGLDSSAQKLGSGTAVGGDPGGHYYRRVLLEGHWE</sequence>